<dbReference type="PROSITE" id="PS51186">
    <property type="entry name" value="GNAT"/>
    <property type="match status" value="1"/>
</dbReference>
<evidence type="ECO:0000259" key="1">
    <source>
        <dbReference type="PROSITE" id="PS51186"/>
    </source>
</evidence>
<accession>A0ABP8J3K6</accession>
<evidence type="ECO:0000313" key="3">
    <source>
        <dbReference type="Proteomes" id="UP001500454"/>
    </source>
</evidence>
<evidence type="ECO:0000313" key="2">
    <source>
        <dbReference type="EMBL" id="GAA4384419.1"/>
    </source>
</evidence>
<feature type="domain" description="N-acetyltransferase" evidence="1">
    <location>
        <begin position="6"/>
        <end position="156"/>
    </location>
</feature>
<proteinExistence type="predicted"/>
<organism evidence="2 3">
    <name type="scientific">Hymenobacter koreensis</name>
    <dbReference type="NCBI Taxonomy" id="1084523"/>
    <lineage>
        <taxon>Bacteria</taxon>
        <taxon>Pseudomonadati</taxon>
        <taxon>Bacteroidota</taxon>
        <taxon>Cytophagia</taxon>
        <taxon>Cytophagales</taxon>
        <taxon>Hymenobacteraceae</taxon>
        <taxon>Hymenobacter</taxon>
    </lineage>
</organism>
<dbReference type="SUPFAM" id="SSF55729">
    <property type="entry name" value="Acyl-CoA N-acyltransferases (Nat)"/>
    <property type="match status" value="1"/>
</dbReference>
<gene>
    <name evidence="2" type="ORF">GCM10023186_26630</name>
</gene>
<keyword evidence="3" id="KW-1185">Reference proteome</keyword>
<comment type="caution">
    <text evidence="2">The sequence shown here is derived from an EMBL/GenBank/DDBJ whole genome shotgun (WGS) entry which is preliminary data.</text>
</comment>
<dbReference type="InterPro" id="IPR000182">
    <property type="entry name" value="GNAT_dom"/>
</dbReference>
<dbReference type="Proteomes" id="UP001500454">
    <property type="component" value="Unassembled WGS sequence"/>
</dbReference>
<dbReference type="RefSeq" id="WP_345224957.1">
    <property type="nucleotide sequence ID" value="NZ_BAABHA010000008.1"/>
</dbReference>
<reference evidence="3" key="1">
    <citation type="journal article" date="2019" name="Int. J. Syst. Evol. Microbiol.">
        <title>The Global Catalogue of Microorganisms (GCM) 10K type strain sequencing project: providing services to taxonomists for standard genome sequencing and annotation.</title>
        <authorList>
            <consortium name="The Broad Institute Genomics Platform"/>
            <consortium name="The Broad Institute Genome Sequencing Center for Infectious Disease"/>
            <person name="Wu L."/>
            <person name="Ma J."/>
        </authorList>
    </citation>
    <scope>NUCLEOTIDE SEQUENCE [LARGE SCALE GENOMIC DNA]</scope>
    <source>
        <strain evidence="3">JCM 17924</strain>
    </source>
</reference>
<dbReference type="InterPro" id="IPR016181">
    <property type="entry name" value="Acyl_CoA_acyltransferase"/>
</dbReference>
<protein>
    <submittedName>
        <fullName evidence="2">GNAT family N-acetyltransferase</fullName>
    </submittedName>
</protein>
<name>A0ABP8J3K6_9BACT</name>
<dbReference type="EMBL" id="BAABHA010000008">
    <property type="protein sequence ID" value="GAA4384419.1"/>
    <property type="molecule type" value="Genomic_DNA"/>
</dbReference>
<dbReference type="Gene3D" id="3.40.630.30">
    <property type="match status" value="1"/>
</dbReference>
<dbReference type="Pfam" id="PF13673">
    <property type="entry name" value="Acetyltransf_10"/>
    <property type="match status" value="1"/>
</dbReference>
<sequence length="159" mass="18027">MASLPLLFRPFEADRDTEAVVQLFRSNLDPYFIPEEEQELRDFIAQPLRYFVAEIAAGHSETGRLVAAGGYALNNPYAVLTWGMVDRKLHGQGLGRDFTVFRLNECRRAYPGKAIEIHTAQLTAGFYEKLGFRTLLVEKDKWAPGLDHCHMLLDADVNL</sequence>